<dbReference type="InterPro" id="IPR018494">
    <property type="entry name" value="Oxysterol-bd_CS"/>
</dbReference>
<feature type="compositionally biased region" description="Basic and acidic residues" evidence="3">
    <location>
        <begin position="335"/>
        <end position="366"/>
    </location>
</feature>
<dbReference type="Pfam" id="PF01237">
    <property type="entry name" value="Oxysterol_BP"/>
    <property type="match status" value="1"/>
</dbReference>
<dbReference type="FunFam" id="2.40.160.120:FF:000049">
    <property type="entry name" value="Oxysterol-binding protein 12"/>
    <property type="match status" value="1"/>
</dbReference>
<accession>A0AAN7YSR5</accession>
<dbReference type="Gene3D" id="2.40.160.120">
    <property type="match status" value="1"/>
</dbReference>
<protein>
    <recommendedName>
        <fullName evidence="6">Oxysterol-binding protein</fullName>
    </recommendedName>
</protein>
<dbReference type="AlphaFoldDB" id="A0AAN7YSR5"/>
<proteinExistence type="inferred from homology"/>
<dbReference type="PANTHER" id="PTHR10972:SF109">
    <property type="entry name" value="OXYSTEROL-BINDING PROTEIN 12"/>
    <property type="match status" value="1"/>
</dbReference>
<evidence type="ECO:0000256" key="2">
    <source>
        <dbReference type="RuleBase" id="RU003844"/>
    </source>
</evidence>
<dbReference type="Gene3D" id="3.30.70.3490">
    <property type="match status" value="1"/>
</dbReference>
<dbReference type="SUPFAM" id="SSF144000">
    <property type="entry name" value="Oxysterol-binding protein-like"/>
    <property type="match status" value="1"/>
</dbReference>
<dbReference type="InterPro" id="IPR037239">
    <property type="entry name" value="OSBP_sf"/>
</dbReference>
<dbReference type="PANTHER" id="PTHR10972">
    <property type="entry name" value="OXYSTEROL-BINDING PROTEIN-RELATED"/>
    <property type="match status" value="1"/>
</dbReference>
<evidence type="ECO:0000256" key="1">
    <source>
        <dbReference type="ARBA" id="ARBA00008842"/>
    </source>
</evidence>
<dbReference type="FunFam" id="3.30.70.3490:FF:000007">
    <property type="entry name" value="Oxysterol-binding protein-related protein 4B"/>
    <property type="match status" value="1"/>
</dbReference>
<comment type="similarity">
    <text evidence="1 2">Belongs to the OSBP family.</text>
</comment>
<evidence type="ECO:0000313" key="4">
    <source>
        <dbReference type="EMBL" id="KAK5583519.1"/>
    </source>
</evidence>
<comment type="caution">
    <text evidence="4">The sequence shown here is derived from an EMBL/GenBank/DDBJ whole genome shotgun (WGS) entry which is preliminary data.</text>
</comment>
<evidence type="ECO:0008006" key="6">
    <source>
        <dbReference type="Google" id="ProtNLM"/>
    </source>
</evidence>
<dbReference type="GO" id="GO:0005829">
    <property type="term" value="C:cytosol"/>
    <property type="evidence" value="ECO:0007669"/>
    <property type="project" value="TreeGrafter"/>
</dbReference>
<organism evidence="4 5">
    <name type="scientific">Dictyostelium firmibasis</name>
    <dbReference type="NCBI Taxonomy" id="79012"/>
    <lineage>
        <taxon>Eukaryota</taxon>
        <taxon>Amoebozoa</taxon>
        <taxon>Evosea</taxon>
        <taxon>Eumycetozoa</taxon>
        <taxon>Dictyostelia</taxon>
        <taxon>Dictyosteliales</taxon>
        <taxon>Dictyosteliaceae</taxon>
        <taxon>Dictyostelium</taxon>
    </lineage>
</organism>
<sequence length="401" mass="46554">MSTETETHLGESKRAILSSLIKQLSPNKEIKHMVLPCFLLQPRSTLESFTDMFTFIDELYKVNEIDDEGERFLQFIKFYLTGWHSRPKGICKPFNPVIGEEFECFWSNNKNEDLAHIDELVEEKDSNVGVFKAEQISHHPPISAYVFFNKSQQILVNGNICPSYVKYLGNSAESHLQGILEFNFFKRNEVFECTLPTIGVRGIILGKLSSYTCGDIEIKSKNTKYSCKLEFLYKGLFGSSKNLNGIKGTILYDNKPIYKVRGNWDKQIFIKRINEVAGSSGSSNSHNNTSTERCLMDVTLLKHTKDKYTKPIDQQPPNSSYHLWELVTKNINNNNDKETAEEKAKIEEKQRKEEAERREKGIQWEPKEFHFKQNPNYEYKTTFYYNDIPKLFDNLQSKPIQ</sequence>
<keyword evidence="5" id="KW-1185">Reference proteome</keyword>
<feature type="region of interest" description="Disordered" evidence="3">
    <location>
        <begin position="334"/>
        <end position="366"/>
    </location>
</feature>
<dbReference type="GO" id="GO:0032934">
    <property type="term" value="F:sterol binding"/>
    <property type="evidence" value="ECO:0007669"/>
    <property type="project" value="TreeGrafter"/>
</dbReference>
<dbReference type="EMBL" id="JAVFKY010000001">
    <property type="protein sequence ID" value="KAK5583519.1"/>
    <property type="molecule type" value="Genomic_DNA"/>
</dbReference>
<dbReference type="GO" id="GO:0016020">
    <property type="term" value="C:membrane"/>
    <property type="evidence" value="ECO:0007669"/>
    <property type="project" value="TreeGrafter"/>
</dbReference>
<dbReference type="Proteomes" id="UP001344447">
    <property type="component" value="Unassembled WGS sequence"/>
</dbReference>
<gene>
    <name evidence="4" type="ORF">RB653_005115</name>
</gene>
<evidence type="ECO:0000256" key="3">
    <source>
        <dbReference type="SAM" id="MobiDB-lite"/>
    </source>
</evidence>
<reference evidence="4 5" key="1">
    <citation type="submission" date="2023-11" db="EMBL/GenBank/DDBJ databases">
        <title>Dfirmibasis_genome.</title>
        <authorList>
            <person name="Edelbroek B."/>
            <person name="Kjellin J."/>
            <person name="Jerlstrom-Hultqvist J."/>
            <person name="Soderbom F."/>
        </authorList>
    </citation>
    <scope>NUCLEOTIDE SEQUENCE [LARGE SCALE GENOMIC DNA]</scope>
    <source>
        <strain evidence="4 5">TNS-C-14</strain>
    </source>
</reference>
<dbReference type="InterPro" id="IPR000648">
    <property type="entry name" value="Oxysterol-bd"/>
</dbReference>
<evidence type="ECO:0000313" key="5">
    <source>
        <dbReference type="Proteomes" id="UP001344447"/>
    </source>
</evidence>
<dbReference type="PROSITE" id="PS01013">
    <property type="entry name" value="OSBP"/>
    <property type="match status" value="1"/>
</dbReference>
<name>A0AAN7YSR5_9MYCE</name>